<dbReference type="PROSITE" id="PS00455">
    <property type="entry name" value="AMP_BINDING"/>
    <property type="match status" value="1"/>
</dbReference>
<organism evidence="4">
    <name type="scientific">Eutreptiella gymnastica</name>
    <dbReference type="NCBI Taxonomy" id="73025"/>
    <lineage>
        <taxon>Eukaryota</taxon>
        <taxon>Discoba</taxon>
        <taxon>Euglenozoa</taxon>
        <taxon>Euglenida</taxon>
        <taxon>Spirocuta</taxon>
        <taxon>Euglenophyceae</taxon>
        <taxon>Eutreptiales</taxon>
        <taxon>Eutreptiaceae</taxon>
        <taxon>Eutreptiella</taxon>
    </lineage>
</organism>
<dbReference type="SUPFAM" id="SSF51735">
    <property type="entry name" value="NAD(P)-binding Rossmann-fold domains"/>
    <property type="match status" value="1"/>
</dbReference>
<gene>
    <name evidence="4" type="ORF">EGYM00163_LOCUS42966</name>
</gene>
<evidence type="ECO:0000259" key="3">
    <source>
        <dbReference type="PROSITE" id="PS50075"/>
    </source>
</evidence>
<dbReference type="GO" id="GO:0044550">
    <property type="term" value="P:secondary metabolite biosynthetic process"/>
    <property type="evidence" value="ECO:0007669"/>
    <property type="project" value="UniProtKB-ARBA"/>
</dbReference>
<dbReference type="InterPro" id="IPR025110">
    <property type="entry name" value="AMP-bd_C"/>
</dbReference>
<dbReference type="FunFam" id="3.30.300.30:FF:000010">
    <property type="entry name" value="Enterobactin synthetase component F"/>
    <property type="match status" value="1"/>
</dbReference>
<dbReference type="InterPro" id="IPR009081">
    <property type="entry name" value="PP-bd_ACP"/>
</dbReference>
<dbReference type="PANTHER" id="PTHR44845">
    <property type="entry name" value="CARRIER DOMAIN-CONTAINING PROTEIN"/>
    <property type="match status" value="1"/>
</dbReference>
<dbReference type="InterPro" id="IPR036291">
    <property type="entry name" value="NAD(P)-bd_dom_sf"/>
</dbReference>
<feature type="domain" description="Carrier" evidence="3">
    <location>
        <begin position="784"/>
        <end position="859"/>
    </location>
</feature>
<dbReference type="SUPFAM" id="SSF52777">
    <property type="entry name" value="CoA-dependent acyltransferases"/>
    <property type="match status" value="1"/>
</dbReference>
<proteinExistence type="predicted"/>
<dbReference type="InterPro" id="IPR010071">
    <property type="entry name" value="AA_adenyl_dom"/>
</dbReference>
<reference evidence="4" key="1">
    <citation type="submission" date="2021-01" db="EMBL/GenBank/DDBJ databases">
        <authorList>
            <person name="Corre E."/>
            <person name="Pelletier E."/>
            <person name="Niang G."/>
            <person name="Scheremetjew M."/>
            <person name="Finn R."/>
            <person name="Kale V."/>
            <person name="Holt S."/>
            <person name="Cochrane G."/>
            <person name="Meng A."/>
            <person name="Brown T."/>
            <person name="Cohen L."/>
        </authorList>
    </citation>
    <scope>NUCLEOTIDE SEQUENCE</scope>
    <source>
        <strain evidence="4">CCMP1594</strain>
    </source>
</reference>
<dbReference type="Gene3D" id="3.40.50.12780">
    <property type="entry name" value="N-terminal domain of ligase-like"/>
    <property type="match status" value="1"/>
</dbReference>
<dbReference type="Pfam" id="PF00668">
    <property type="entry name" value="Condensation"/>
    <property type="match status" value="1"/>
</dbReference>
<dbReference type="SUPFAM" id="SSF56801">
    <property type="entry name" value="Acetyl-CoA synthetase-like"/>
    <property type="match status" value="1"/>
</dbReference>
<keyword evidence="1" id="KW-0596">Phosphopantetheine</keyword>
<dbReference type="NCBIfam" id="TIGR01733">
    <property type="entry name" value="AA-adenyl-dom"/>
    <property type="match status" value="1"/>
</dbReference>
<dbReference type="SUPFAM" id="SSF47336">
    <property type="entry name" value="ACP-like"/>
    <property type="match status" value="1"/>
</dbReference>
<dbReference type="PIRSF" id="PIRSF001617">
    <property type="entry name" value="Alpha-AR"/>
    <property type="match status" value="1"/>
</dbReference>
<accession>A0A7S4GBU4</accession>
<dbReference type="InterPro" id="IPR013120">
    <property type="entry name" value="FAR_NAD-bd"/>
</dbReference>
<dbReference type="InterPro" id="IPR000873">
    <property type="entry name" value="AMP-dep_synth/lig_dom"/>
</dbReference>
<dbReference type="PROSITE" id="PS50075">
    <property type="entry name" value="CARRIER"/>
    <property type="match status" value="1"/>
</dbReference>
<keyword evidence="2" id="KW-0597">Phosphoprotein</keyword>
<dbReference type="Pfam" id="PF13193">
    <property type="entry name" value="AMP-binding_C"/>
    <property type="match status" value="1"/>
</dbReference>
<evidence type="ECO:0000256" key="1">
    <source>
        <dbReference type="ARBA" id="ARBA00022450"/>
    </source>
</evidence>
<sequence>MDSNKTSKLSWWKEHLDGLATLQLPSDFQRPRKSNYVEAEEIADPSATVGRDIANISLLTESSPFTTVLAVLGVLLHKWTREEDIVVGSSSSNFNPLILRLNVTGALAFSDLVNQVKKEEEAAHQNEVPFGDLMQELRPPSEETEESGPICQLCFFNAIHVNSGTMDSLGTCDWRVFVEQQPDAKRLVPISMRVKYNSTLFTKQKILDLLRQMQVVIQQVAASPTIKVEDLSLLTEYSREVCPNPMTKLDDTWRGSIQSFFAHHAETRPERLLAVSNHGSYNYGEVHALSNRLANYLLKVGGIQKEERVAIYAHRSCPLVVAMMGILKSGATITIIDPAYPPARQIIYFEVAEPRALVMIKAAGPLPAETKAYVERTKTIRTVLAGLDMEMLQAGKEGVLAEHSTSDPKVEVSPHNICTLSFTSGTTGIPKGVMGRHISLTHFYPWMAQEFGIGENDRFTMLSGIAHDPIQRDVFTPLFFGAQIRIPDQDDIVNPGALSEWCAAHEVTVTHLTPAMGQLLTANAKTKIPSFKNAFFVGDVLVKRDVMRLQAIAPNLTMVNMYGTTETQRSVSYLKIPPGYPLETAKEILPAGQGMQDVQLLVLTPKMQLCGIGEAGEIFVRSYHLAKGYLGLDESSKEKFIQSPFNPNDPFDRMYRTGDVGRYMATGIVECAGRVDDQVKIRGFRVELREIDTYLTQHPKVREAVTLLRRDLGDEPRLVAYFVAVDPQYTVASIRDFLKTKLPGYAIPADFVALERMPLNPNGKIDKNKLPKPDAVCTASAPKEDMTPLQKELHGIWGEELGLQSFSIQDNFFDLGGHSLMAPRIMFKVRQALQLDVPLSALFDNPTIVELSQAISGSGGTAATVNLKEELAGLIASPMAQSIFSKAPKEGTQPGYEAPAVVRGVFLTGATGFLGAFLVAEFMRKCPQAVVYCLTRGASQEAAKSRLKANLINHGLTTEAAAENRYQAVVGNLDAPSLGMSEDQFNEIANKVDIVFHNGAVVHWVFPYSKMKAPNVLSTLECMRLATTGDRLKSFHFVSSTAVLDSDYHANMDIVYESDDLEGAADGLGAGYGQSKWVSEKLIMKAQELGLPATIIRPGYIVGESRSGVTNSDDFLWRLMKGCIELGCSPRLGTRLNMCPVDYVAGASVAIAMNTQSLGSVHHMYNPHAFGFDDFFEQLRVYGWSVESIGYEEWNRKLHKMVAENGESVLMPVLHILDDLPASTKGPQLDAANTVKAIQGTGVACSPIEDVIGIYFSFLIKTGFLPGVPKGTNAQKKIPELKGEVTVLSRTSSSVHQLPSTVKTG</sequence>
<dbReference type="InterPro" id="IPR036736">
    <property type="entry name" value="ACP-like_sf"/>
</dbReference>
<dbReference type="InterPro" id="IPR010080">
    <property type="entry name" value="Thioester_reductase-like_dom"/>
</dbReference>
<dbReference type="EMBL" id="HBJA01124801">
    <property type="protein sequence ID" value="CAE0831684.1"/>
    <property type="molecule type" value="Transcribed_RNA"/>
</dbReference>
<dbReference type="Pfam" id="PF07993">
    <property type="entry name" value="NAD_binding_4"/>
    <property type="match status" value="1"/>
</dbReference>
<dbReference type="PANTHER" id="PTHR44845:SF1">
    <property type="entry name" value="L-2-AMINOADIPATE REDUCTASE"/>
    <property type="match status" value="1"/>
</dbReference>
<dbReference type="Gene3D" id="3.30.559.30">
    <property type="entry name" value="Nonribosomal peptide synthetase, condensation domain"/>
    <property type="match status" value="1"/>
</dbReference>
<dbReference type="InterPro" id="IPR020845">
    <property type="entry name" value="AMP-binding_CS"/>
</dbReference>
<dbReference type="CDD" id="cd05235">
    <property type="entry name" value="SDR_e1"/>
    <property type="match status" value="1"/>
</dbReference>
<name>A0A7S4GBU4_9EUGL</name>
<dbReference type="Gene3D" id="1.10.1200.10">
    <property type="entry name" value="ACP-like"/>
    <property type="match status" value="1"/>
</dbReference>
<dbReference type="GO" id="GO:0031177">
    <property type="term" value="F:phosphopantetheine binding"/>
    <property type="evidence" value="ECO:0007669"/>
    <property type="project" value="InterPro"/>
</dbReference>
<dbReference type="SMART" id="SM00823">
    <property type="entry name" value="PKS_PP"/>
    <property type="match status" value="1"/>
</dbReference>
<dbReference type="InterPro" id="IPR045851">
    <property type="entry name" value="AMP-bd_C_sf"/>
</dbReference>
<evidence type="ECO:0000256" key="2">
    <source>
        <dbReference type="ARBA" id="ARBA00022553"/>
    </source>
</evidence>
<dbReference type="InterPro" id="IPR042099">
    <property type="entry name" value="ANL_N_sf"/>
</dbReference>
<dbReference type="Pfam" id="PF00501">
    <property type="entry name" value="AMP-binding"/>
    <property type="match status" value="1"/>
</dbReference>
<dbReference type="InterPro" id="IPR020806">
    <property type="entry name" value="PKS_PP-bd"/>
</dbReference>
<dbReference type="GO" id="GO:0003824">
    <property type="term" value="F:catalytic activity"/>
    <property type="evidence" value="ECO:0007669"/>
    <property type="project" value="InterPro"/>
</dbReference>
<dbReference type="NCBIfam" id="TIGR01746">
    <property type="entry name" value="Thioester-redct"/>
    <property type="match status" value="1"/>
</dbReference>
<protein>
    <recommendedName>
        <fullName evidence="3">Carrier domain-containing protein</fullName>
    </recommendedName>
</protein>
<dbReference type="Gene3D" id="3.40.50.720">
    <property type="entry name" value="NAD(P)-binding Rossmann-like Domain"/>
    <property type="match status" value="1"/>
</dbReference>
<dbReference type="Gene3D" id="3.30.300.30">
    <property type="match status" value="1"/>
</dbReference>
<dbReference type="InterPro" id="IPR001242">
    <property type="entry name" value="Condensation_dom"/>
</dbReference>
<evidence type="ECO:0000313" key="4">
    <source>
        <dbReference type="EMBL" id="CAE0831684.1"/>
    </source>
</evidence>
<dbReference type="Pfam" id="PF00550">
    <property type="entry name" value="PP-binding"/>
    <property type="match status" value="1"/>
</dbReference>